<keyword evidence="1" id="KW-0812">Transmembrane</keyword>
<sequence length="179" mass="18789">MSALPQRSTFVTVLAWVFIAMSGSGTVISIAQNLMIHALLDGELGQRLHQAPPEGVPPVVAFLVGHAQLFFIGALLGSIATLACSIGLLRRQNWARLGFVGLMLLAIAWLLAGLWIQSSVLAGMGTQFAAAGDLGGPDISAVLPVIGVLGVLFALVMGSVHGWIAWKLLTPVIAAEFRR</sequence>
<proteinExistence type="predicted"/>
<comment type="caution">
    <text evidence="2">The sequence shown here is derived from an EMBL/GenBank/DDBJ whole genome shotgun (WGS) entry which is preliminary data.</text>
</comment>
<feature type="transmembrane region" description="Helical" evidence="1">
    <location>
        <begin position="60"/>
        <end position="82"/>
    </location>
</feature>
<dbReference type="EMBL" id="PDWN01000006">
    <property type="protein sequence ID" value="KAF1695049.1"/>
    <property type="molecule type" value="Genomic_DNA"/>
</dbReference>
<keyword evidence="1" id="KW-1133">Transmembrane helix</keyword>
<keyword evidence="3" id="KW-1185">Reference proteome</keyword>
<evidence type="ECO:0000313" key="3">
    <source>
        <dbReference type="Proteomes" id="UP000788419"/>
    </source>
</evidence>
<feature type="transmembrane region" description="Helical" evidence="1">
    <location>
        <begin position="141"/>
        <end position="169"/>
    </location>
</feature>
<reference evidence="2 3" key="1">
    <citation type="submission" date="2017-10" db="EMBL/GenBank/DDBJ databases">
        <title>Whole genome sequencing of members of genus Pseudoxanthomonas.</title>
        <authorList>
            <person name="Kumar S."/>
            <person name="Bansal K."/>
            <person name="Kaur A."/>
            <person name="Patil P."/>
            <person name="Sharma S."/>
            <person name="Patil P.B."/>
        </authorList>
    </citation>
    <scope>NUCLEOTIDE SEQUENCE [LARGE SCALE GENOMIC DNA]</scope>
    <source>
        <strain evidence="2 3">DSM 17801</strain>
    </source>
</reference>
<accession>A0ABQ6Z7X8</accession>
<feature type="transmembrane region" description="Helical" evidence="1">
    <location>
        <begin position="94"/>
        <end position="116"/>
    </location>
</feature>
<organism evidence="2 3">
    <name type="scientific">Pseudoxanthomonas daejeonensis</name>
    <dbReference type="NCBI Taxonomy" id="266062"/>
    <lineage>
        <taxon>Bacteria</taxon>
        <taxon>Pseudomonadati</taxon>
        <taxon>Pseudomonadota</taxon>
        <taxon>Gammaproteobacteria</taxon>
        <taxon>Lysobacterales</taxon>
        <taxon>Lysobacteraceae</taxon>
        <taxon>Pseudoxanthomonas</taxon>
    </lineage>
</organism>
<dbReference type="Proteomes" id="UP000788419">
    <property type="component" value="Unassembled WGS sequence"/>
</dbReference>
<feature type="transmembrane region" description="Helical" evidence="1">
    <location>
        <begin position="12"/>
        <end position="40"/>
    </location>
</feature>
<dbReference type="RefSeq" id="WP_162409959.1">
    <property type="nucleotide sequence ID" value="NZ_PDWN01000006.1"/>
</dbReference>
<evidence type="ECO:0000313" key="2">
    <source>
        <dbReference type="EMBL" id="KAF1695049.1"/>
    </source>
</evidence>
<protein>
    <submittedName>
        <fullName evidence="2">Uncharacterized protein</fullName>
    </submittedName>
</protein>
<keyword evidence="1" id="KW-0472">Membrane</keyword>
<gene>
    <name evidence="2" type="ORF">CSC65_07485</name>
</gene>
<evidence type="ECO:0000256" key="1">
    <source>
        <dbReference type="SAM" id="Phobius"/>
    </source>
</evidence>
<name>A0ABQ6Z7X8_9GAMM</name>